<gene>
    <name evidence="7" type="ORF">HYH03_017281</name>
</gene>
<dbReference type="Pfam" id="PF15239">
    <property type="entry name" value="CFAP96-like"/>
    <property type="match status" value="1"/>
</dbReference>
<dbReference type="AlphaFoldDB" id="A0A835XFZ9"/>
<dbReference type="PANTHER" id="PTHR31144">
    <property type="entry name" value="UPF0602 PROTEIN C4ORF47"/>
    <property type="match status" value="1"/>
</dbReference>
<feature type="compositionally biased region" description="Gly residues" evidence="6">
    <location>
        <begin position="125"/>
        <end position="148"/>
    </location>
</feature>
<keyword evidence="8" id="KW-1185">Reference proteome</keyword>
<dbReference type="InterPro" id="IPR029358">
    <property type="entry name" value="CFAP96"/>
</dbReference>
<name>A0A835XFZ9_9CHLO</name>
<dbReference type="OrthoDB" id="283553at2759"/>
<evidence type="ECO:0000313" key="8">
    <source>
        <dbReference type="Proteomes" id="UP000612055"/>
    </source>
</evidence>
<evidence type="ECO:0000256" key="3">
    <source>
        <dbReference type="ARBA" id="ARBA00023212"/>
    </source>
</evidence>
<reference evidence="7" key="1">
    <citation type="journal article" date="2020" name="bioRxiv">
        <title>Comparative genomics of Chlamydomonas.</title>
        <authorList>
            <person name="Craig R.J."/>
            <person name="Hasan A.R."/>
            <person name="Ness R.W."/>
            <person name="Keightley P.D."/>
        </authorList>
    </citation>
    <scope>NUCLEOTIDE SEQUENCE</scope>
    <source>
        <strain evidence="7">CCAP 11/70</strain>
    </source>
</reference>
<evidence type="ECO:0000256" key="4">
    <source>
        <dbReference type="ARBA" id="ARBA00035656"/>
    </source>
</evidence>
<sequence length="341" mass="36443">MSEDTKTFGVFREEKPIAASAPYVPPPDSTITDKCKGGQFVIPDHTVRTGHGRDTWFDKSMAISTAGDNYVSPTDLQNFLSKRSGPGPITDKPFRPSHPPQKSGRAKGSLYGTFAPPGFFVNPGVTGGMGAGGGGSPRGGGSEGGGASPGPSRPITAPTVLHQRNIYTATPKKGTFGFPDQYRLLGGAASAAAFTHVPDEYQRARLIEKDMKREARAKIHRPWGGGARNVSECFTSNHELFARPPPGGAVRSRSATAERPWRPNSFPRKGPYELFTPPSYIPSGEVEAKNAASLVLRRSSGPLSKPFVPPDAGHKRLSMWTVNPYSTDARPSSKANAMDLL</sequence>
<feature type="region of interest" description="Disordered" evidence="6">
    <location>
        <begin position="80"/>
        <end position="108"/>
    </location>
</feature>
<evidence type="ECO:0000313" key="7">
    <source>
        <dbReference type="EMBL" id="KAG2483887.1"/>
    </source>
</evidence>
<evidence type="ECO:0000256" key="5">
    <source>
        <dbReference type="ARBA" id="ARBA00035693"/>
    </source>
</evidence>
<protein>
    <recommendedName>
        <fullName evidence="5">Cilia-and flagella-associated protein 96</fullName>
    </recommendedName>
</protein>
<dbReference type="PANTHER" id="PTHR31144:SF1">
    <property type="entry name" value="UPF0602 PROTEIN C4ORF47"/>
    <property type="match status" value="1"/>
</dbReference>
<feature type="region of interest" description="Disordered" evidence="6">
    <location>
        <begin position="244"/>
        <end position="263"/>
    </location>
</feature>
<proteinExistence type="inferred from homology"/>
<comment type="similarity">
    <text evidence="4">Belongs to the CFAP96 family.</text>
</comment>
<evidence type="ECO:0000256" key="6">
    <source>
        <dbReference type="SAM" id="MobiDB-lite"/>
    </source>
</evidence>
<feature type="region of interest" description="Disordered" evidence="6">
    <location>
        <begin position="125"/>
        <end position="156"/>
    </location>
</feature>
<keyword evidence="3" id="KW-0206">Cytoskeleton</keyword>
<keyword evidence="2" id="KW-0963">Cytoplasm</keyword>
<comment type="subcellular location">
    <subcellularLocation>
        <location evidence="1">Cytoplasm</location>
        <location evidence="1">Cytoskeleton</location>
        <location evidence="1">Microtubule organizing center</location>
        <location evidence="1">Centrosome</location>
    </subcellularLocation>
</comment>
<dbReference type="GO" id="GO:0005881">
    <property type="term" value="C:cytoplasmic microtubule"/>
    <property type="evidence" value="ECO:0007669"/>
    <property type="project" value="TreeGrafter"/>
</dbReference>
<dbReference type="Proteomes" id="UP000612055">
    <property type="component" value="Unassembled WGS sequence"/>
</dbReference>
<accession>A0A835XFZ9</accession>
<evidence type="ECO:0000256" key="2">
    <source>
        <dbReference type="ARBA" id="ARBA00022490"/>
    </source>
</evidence>
<comment type="caution">
    <text evidence="7">The sequence shown here is derived from an EMBL/GenBank/DDBJ whole genome shotgun (WGS) entry which is preliminary data.</text>
</comment>
<organism evidence="7 8">
    <name type="scientific">Edaphochlamys debaryana</name>
    <dbReference type="NCBI Taxonomy" id="47281"/>
    <lineage>
        <taxon>Eukaryota</taxon>
        <taxon>Viridiplantae</taxon>
        <taxon>Chlorophyta</taxon>
        <taxon>core chlorophytes</taxon>
        <taxon>Chlorophyceae</taxon>
        <taxon>CS clade</taxon>
        <taxon>Chlamydomonadales</taxon>
        <taxon>Chlamydomonadales incertae sedis</taxon>
        <taxon>Edaphochlamys</taxon>
    </lineage>
</organism>
<dbReference type="EMBL" id="JAEHOE010000163">
    <property type="protein sequence ID" value="KAG2483887.1"/>
    <property type="molecule type" value="Genomic_DNA"/>
</dbReference>
<evidence type="ECO:0000256" key="1">
    <source>
        <dbReference type="ARBA" id="ARBA00004300"/>
    </source>
</evidence>